<dbReference type="EMBL" id="LSYS01009276">
    <property type="protein sequence ID" value="OPJ67255.1"/>
    <property type="molecule type" value="Genomic_DNA"/>
</dbReference>
<accession>A0A1V4J5J6</accession>
<proteinExistence type="predicted"/>
<organism evidence="1 2">
    <name type="scientific">Patagioenas fasciata monilis</name>
    <dbReference type="NCBI Taxonomy" id="372326"/>
    <lineage>
        <taxon>Eukaryota</taxon>
        <taxon>Metazoa</taxon>
        <taxon>Chordata</taxon>
        <taxon>Craniata</taxon>
        <taxon>Vertebrata</taxon>
        <taxon>Euteleostomi</taxon>
        <taxon>Archelosauria</taxon>
        <taxon>Archosauria</taxon>
        <taxon>Dinosauria</taxon>
        <taxon>Saurischia</taxon>
        <taxon>Theropoda</taxon>
        <taxon>Coelurosauria</taxon>
        <taxon>Aves</taxon>
        <taxon>Neognathae</taxon>
        <taxon>Neoaves</taxon>
        <taxon>Columbimorphae</taxon>
        <taxon>Columbiformes</taxon>
        <taxon>Columbidae</taxon>
        <taxon>Patagioenas</taxon>
    </lineage>
</organism>
<comment type="caution">
    <text evidence="1">The sequence shown here is derived from an EMBL/GenBank/DDBJ whole genome shotgun (WGS) entry which is preliminary data.</text>
</comment>
<name>A0A1V4J5J6_PATFA</name>
<reference evidence="1 2" key="1">
    <citation type="submission" date="2016-02" db="EMBL/GenBank/DDBJ databases">
        <title>Band-tailed pigeon sequencing and assembly.</title>
        <authorList>
            <person name="Soares A.E."/>
            <person name="Novak B.J."/>
            <person name="Rice E.S."/>
            <person name="O'Connell B."/>
            <person name="Chang D."/>
            <person name="Weber S."/>
            <person name="Shapiro B."/>
        </authorList>
    </citation>
    <scope>NUCLEOTIDE SEQUENCE [LARGE SCALE GENOMIC DNA]</scope>
    <source>
        <strain evidence="1">BTP2013</strain>
        <tissue evidence="1">Blood</tissue>
    </source>
</reference>
<protein>
    <submittedName>
        <fullName evidence="1">Uncharacterized protein</fullName>
    </submittedName>
</protein>
<gene>
    <name evidence="1" type="ORF">AV530_013957</name>
</gene>
<evidence type="ECO:0000313" key="2">
    <source>
        <dbReference type="Proteomes" id="UP000190648"/>
    </source>
</evidence>
<sequence length="74" mass="8249">MRPPRSHSNPPAKGTWGGTTRMLVGHAYPSASPRWRPAPRPRTQHRLRCGPTRAKAGRLTNGQLTGRTLWLLTI</sequence>
<dbReference type="AlphaFoldDB" id="A0A1V4J5J6"/>
<evidence type="ECO:0000313" key="1">
    <source>
        <dbReference type="EMBL" id="OPJ67255.1"/>
    </source>
</evidence>
<keyword evidence="2" id="KW-1185">Reference proteome</keyword>
<dbReference type="Proteomes" id="UP000190648">
    <property type="component" value="Unassembled WGS sequence"/>
</dbReference>